<dbReference type="PROSITE" id="PS50929">
    <property type="entry name" value="ABC_TM1F"/>
    <property type="match status" value="1"/>
</dbReference>
<dbReference type="InterPro" id="IPR003439">
    <property type="entry name" value="ABC_transporter-like_ATP-bd"/>
</dbReference>
<keyword evidence="4" id="KW-0067">ATP-binding</keyword>
<gene>
    <name evidence="10" type="ORF">ACHKAR_08500</name>
</gene>
<keyword evidence="2 7" id="KW-0812">Transmembrane</keyword>
<dbReference type="InterPro" id="IPR005898">
    <property type="entry name" value="Cyc_pep_transpt_SyrD/YojI"/>
</dbReference>
<organism evidence="10 11">
    <name type="scientific">Marinoscillum luteum</name>
    <dbReference type="NCBI Taxonomy" id="861051"/>
    <lineage>
        <taxon>Bacteria</taxon>
        <taxon>Pseudomonadati</taxon>
        <taxon>Bacteroidota</taxon>
        <taxon>Cytophagia</taxon>
        <taxon>Cytophagales</taxon>
        <taxon>Reichenbachiellaceae</taxon>
        <taxon>Marinoscillum</taxon>
    </lineage>
</organism>
<dbReference type="Gene3D" id="3.40.50.300">
    <property type="entry name" value="P-loop containing nucleotide triphosphate hydrolases"/>
    <property type="match status" value="1"/>
</dbReference>
<evidence type="ECO:0000256" key="1">
    <source>
        <dbReference type="ARBA" id="ARBA00004651"/>
    </source>
</evidence>
<accession>A0ABW7N7K5</accession>
<feature type="transmembrane region" description="Helical" evidence="7">
    <location>
        <begin position="47"/>
        <end position="68"/>
    </location>
</feature>
<name>A0ABW7N7K5_9BACT</name>
<dbReference type="InterPro" id="IPR039421">
    <property type="entry name" value="Type_1_exporter"/>
</dbReference>
<comment type="caution">
    <text evidence="10">The sequence shown here is derived from an EMBL/GenBank/DDBJ whole genome shotgun (WGS) entry which is preliminary data.</text>
</comment>
<dbReference type="InterPro" id="IPR003593">
    <property type="entry name" value="AAA+_ATPase"/>
</dbReference>
<keyword evidence="3" id="KW-0547">Nucleotide-binding</keyword>
<reference evidence="10 11" key="1">
    <citation type="journal article" date="2013" name="Int. J. Syst. Evol. Microbiol.">
        <title>Marinoscillum luteum sp. nov., isolated from marine sediment.</title>
        <authorList>
            <person name="Cha I.T."/>
            <person name="Park S.J."/>
            <person name="Kim S.J."/>
            <person name="Kim J.G."/>
            <person name="Jung M.Y."/>
            <person name="Shin K.S."/>
            <person name="Kwon K.K."/>
            <person name="Yang S.H."/>
            <person name="Seo Y.S."/>
            <person name="Rhee S.K."/>
        </authorList>
    </citation>
    <scope>NUCLEOTIDE SEQUENCE [LARGE SCALE GENOMIC DNA]</scope>
    <source>
        <strain evidence="10 11">KCTC 23939</strain>
    </source>
</reference>
<feature type="transmembrane region" description="Helical" evidence="7">
    <location>
        <begin position="124"/>
        <end position="142"/>
    </location>
</feature>
<evidence type="ECO:0000256" key="6">
    <source>
        <dbReference type="ARBA" id="ARBA00023136"/>
    </source>
</evidence>
<evidence type="ECO:0000259" key="9">
    <source>
        <dbReference type="PROSITE" id="PS50929"/>
    </source>
</evidence>
<evidence type="ECO:0000256" key="2">
    <source>
        <dbReference type="ARBA" id="ARBA00022692"/>
    </source>
</evidence>
<dbReference type="Gene3D" id="1.20.1560.10">
    <property type="entry name" value="ABC transporter type 1, transmembrane domain"/>
    <property type="match status" value="1"/>
</dbReference>
<evidence type="ECO:0000256" key="7">
    <source>
        <dbReference type="SAM" id="Phobius"/>
    </source>
</evidence>
<dbReference type="EMBL" id="JBIPKE010000015">
    <property type="protein sequence ID" value="MFH6983474.1"/>
    <property type="molecule type" value="Genomic_DNA"/>
</dbReference>
<dbReference type="InterPro" id="IPR027417">
    <property type="entry name" value="P-loop_NTPase"/>
</dbReference>
<dbReference type="SUPFAM" id="SSF52540">
    <property type="entry name" value="P-loop containing nucleoside triphosphate hydrolases"/>
    <property type="match status" value="1"/>
</dbReference>
<dbReference type="Pfam" id="PF00005">
    <property type="entry name" value="ABC_tran"/>
    <property type="match status" value="1"/>
</dbReference>
<dbReference type="Proteomes" id="UP001610063">
    <property type="component" value="Unassembled WGS sequence"/>
</dbReference>
<feature type="transmembrane region" description="Helical" evidence="7">
    <location>
        <begin position="266"/>
        <end position="288"/>
    </location>
</feature>
<proteinExistence type="predicted"/>
<evidence type="ECO:0000256" key="3">
    <source>
        <dbReference type="ARBA" id="ARBA00022741"/>
    </source>
</evidence>
<evidence type="ECO:0000256" key="4">
    <source>
        <dbReference type="ARBA" id="ARBA00022840"/>
    </source>
</evidence>
<keyword evidence="6 7" id="KW-0472">Membrane</keyword>
<dbReference type="RefSeq" id="WP_395417035.1">
    <property type="nucleotide sequence ID" value="NZ_JBIPKE010000015.1"/>
</dbReference>
<dbReference type="SMART" id="SM00382">
    <property type="entry name" value="AAA"/>
    <property type="match status" value="1"/>
</dbReference>
<feature type="transmembrane region" description="Helical" evidence="7">
    <location>
        <begin position="148"/>
        <end position="165"/>
    </location>
</feature>
<evidence type="ECO:0000256" key="5">
    <source>
        <dbReference type="ARBA" id="ARBA00022989"/>
    </source>
</evidence>
<keyword evidence="11" id="KW-1185">Reference proteome</keyword>
<dbReference type="InterPro" id="IPR011527">
    <property type="entry name" value="ABC1_TM_dom"/>
</dbReference>
<feature type="transmembrane region" description="Helical" evidence="7">
    <location>
        <begin position="17"/>
        <end position="35"/>
    </location>
</feature>
<evidence type="ECO:0000259" key="8">
    <source>
        <dbReference type="PROSITE" id="PS50893"/>
    </source>
</evidence>
<keyword evidence="5 7" id="KW-1133">Transmembrane helix</keyword>
<protein>
    <submittedName>
        <fullName evidence="10">Cyclic peptide export ABC transporter</fullName>
    </submittedName>
</protein>
<sequence length="537" mass="60361">MKLLELLQNEAMKSKRLILMILVSGVCNAMLLVLINKASEKIDGDRSFIFLASILAVMLFLLAQRYILRQGTKKIQNVIEDIRIKIIDELRFAELSAVEALGNSEIYARMSDDTQRIAEASLDLIKALQAMVLVLFSFIYIGTISLPALVILLLGIVIGGVFFFYNNKSAATVFKEVARKDTAFYQALSDMLHGFKELKINRQKSDDANIHYRMAASEVNTFRVKARFINITSQLATESLFFLVLIGVVFVIPQLQEYSDPNIVKISAAILFLIGPVTLVIGSIPSILEASQSAENIENLERSIRSAKSNTDQYHVGKDNPLDLQHEIALGNLYFEYPSSESNGFKVGPFSVTIPKGNITFIVGGNGSGKSTLLKLISGLYYPDSGIITKDGVPISPDNYQHYREMFSVIFADFHLFERLFGLGLIDEQKVEILLSKLKIDHKTKFKSNTFSEIKLSTGQRKRLALITALLEDKQAYVFDEVAADQDPIFKKFFYEELLFELKALGKTLIVVTHDENYFHLADRQYKLQDGQLISND</sequence>
<dbReference type="PANTHER" id="PTHR24221:SF654">
    <property type="entry name" value="ATP-BINDING CASSETTE SUB-FAMILY B MEMBER 6"/>
    <property type="match status" value="1"/>
</dbReference>
<comment type="subcellular location">
    <subcellularLocation>
        <location evidence="1">Cell membrane</location>
        <topology evidence="1">Multi-pass membrane protein</topology>
    </subcellularLocation>
</comment>
<dbReference type="PROSITE" id="PS50893">
    <property type="entry name" value="ABC_TRANSPORTER_2"/>
    <property type="match status" value="1"/>
</dbReference>
<dbReference type="InterPro" id="IPR036640">
    <property type="entry name" value="ABC1_TM_sf"/>
</dbReference>
<dbReference type="SUPFAM" id="SSF90123">
    <property type="entry name" value="ABC transporter transmembrane region"/>
    <property type="match status" value="1"/>
</dbReference>
<feature type="domain" description="ABC transmembrane type-1" evidence="9">
    <location>
        <begin position="17"/>
        <end position="289"/>
    </location>
</feature>
<evidence type="ECO:0000313" key="10">
    <source>
        <dbReference type="EMBL" id="MFH6983474.1"/>
    </source>
</evidence>
<evidence type="ECO:0000313" key="11">
    <source>
        <dbReference type="Proteomes" id="UP001610063"/>
    </source>
</evidence>
<dbReference type="PANTHER" id="PTHR24221">
    <property type="entry name" value="ATP-BINDING CASSETTE SUB-FAMILY B"/>
    <property type="match status" value="1"/>
</dbReference>
<dbReference type="NCBIfam" id="TIGR01194">
    <property type="entry name" value="cyc_pep_trnsptr"/>
    <property type="match status" value="1"/>
</dbReference>
<dbReference type="Pfam" id="PF00664">
    <property type="entry name" value="ABC_membrane"/>
    <property type="match status" value="1"/>
</dbReference>
<feature type="transmembrane region" description="Helical" evidence="7">
    <location>
        <begin position="235"/>
        <end position="254"/>
    </location>
</feature>
<feature type="domain" description="ABC transporter" evidence="8">
    <location>
        <begin position="328"/>
        <end position="537"/>
    </location>
</feature>